<reference evidence="2 3" key="1">
    <citation type="submission" date="2017-01" db="EMBL/GenBank/DDBJ databases">
        <title>New insights into the genetic diversity of Chromobacterium isolated from tropical freshwater lake.</title>
        <authorList>
            <person name="Santos A.B."/>
            <person name="Nascimento A.M."/>
            <person name="Da Silva P.C."/>
        </authorList>
    </citation>
    <scope>NUCLEOTIDE SEQUENCE [LARGE SCALE GENOMIC DNA]</scope>
    <source>
        <strain evidence="2 3">56AF</strain>
    </source>
</reference>
<keyword evidence="1" id="KW-0472">Membrane</keyword>
<comment type="caution">
    <text evidence="2">The sequence shown here is derived from an EMBL/GenBank/DDBJ whole genome shotgun (WGS) entry which is preliminary data.</text>
</comment>
<dbReference type="SUPFAM" id="SSF54523">
    <property type="entry name" value="Pili subunits"/>
    <property type="match status" value="1"/>
</dbReference>
<keyword evidence="1" id="KW-1133">Transmembrane helix</keyword>
<dbReference type="InterPro" id="IPR045584">
    <property type="entry name" value="Pilin-like"/>
</dbReference>
<dbReference type="Gene3D" id="3.30.700.10">
    <property type="entry name" value="Glycoprotein, Type 4 Pilin"/>
    <property type="match status" value="1"/>
</dbReference>
<dbReference type="NCBIfam" id="TIGR02532">
    <property type="entry name" value="IV_pilin_GFxxxE"/>
    <property type="match status" value="1"/>
</dbReference>
<dbReference type="EMBL" id="MTBD01000037">
    <property type="protein sequence ID" value="PRP68811.1"/>
    <property type="molecule type" value="Genomic_DNA"/>
</dbReference>
<proteinExistence type="predicted"/>
<gene>
    <name evidence="2" type="ORF">BUE93_20405</name>
</gene>
<evidence type="ECO:0000313" key="2">
    <source>
        <dbReference type="EMBL" id="PRP68811.1"/>
    </source>
</evidence>
<evidence type="ECO:0008006" key="4">
    <source>
        <dbReference type="Google" id="ProtNLM"/>
    </source>
</evidence>
<organism evidence="2 3">
    <name type="scientific">Chromobacterium amazonense</name>
    <dbReference type="NCBI Taxonomy" id="1382803"/>
    <lineage>
        <taxon>Bacteria</taxon>
        <taxon>Pseudomonadati</taxon>
        <taxon>Pseudomonadota</taxon>
        <taxon>Betaproteobacteria</taxon>
        <taxon>Neisseriales</taxon>
        <taxon>Chromobacteriaceae</taxon>
        <taxon>Chromobacterium</taxon>
    </lineage>
</organism>
<dbReference type="Pfam" id="PF07963">
    <property type="entry name" value="N_methyl"/>
    <property type="match status" value="1"/>
</dbReference>
<evidence type="ECO:0000256" key="1">
    <source>
        <dbReference type="SAM" id="Phobius"/>
    </source>
</evidence>
<dbReference type="InterPro" id="IPR012902">
    <property type="entry name" value="N_methyl_site"/>
</dbReference>
<dbReference type="PROSITE" id="PS00409">
    <property type="entry name" value="PROKAR_NTER_METHYL"/>
    <property type="match status" value="1"/>
</dbReference>
<sequence>MRRPQSGFTLLEILVAVSILAMILGVLGPLFYQYMFTRQNAANERAVESLRDALASAYRQNLVLAESSAAAELVLPGGTLANGAQTTAANLAPLAGFSSRAVADLARDGFARPMTVHVSRQLSQTVGGSTVFYRVIAVVSNGKGETVNPGTAFDPNTGRLTLAGYNSGVLVDGFAIARKAFDDTHDKLSRIAGAYRSYAQTRYLSDPNRDLSIDYFANVNPAGSASSRWDGGGAIGSTGGVAMPLVNLPGVTQLGLADSDMIDSYNQRILVDNSSPAIKHPDNPGAASALPPFNAAIRTTLPGGQPYQIHAVGSF</sequence>
<dbReference type="Proteomes" id="UP000239469">
    <property type="component" value="Unassembled WGS sequence"/>
</dbReference>
<feature type="transmembrane region" description="Helical" evidence="1">
    <location>
        <begin position="7"/>
        <end position="32"/>
    </location>
</feature>
<name>A0A2S9WZB9_9NEIS</name>
<protein>
    <recommendedName>
        <fullName evidence="4">Prepilin-type N-terminal cleavage/methylation domain-containing protein</fullName>
    </recommendedName>
</protein>
<evidence type="ECO:0000313" key="3">
    <source>
        <dbReference type="Proteomes" id="UP000239469"/>
    </source>
</evidence>
<accession>A0A2S9WZB9</accession>
<dbReference type="RefSeq" id="WP_189339024.1">
    <property type="nucleotide sequence ID" value="NZ_MTBD01000037.1"/>
</dbReference>
<keyword evidence="1" id="KW-0812">Transmembrane</keyword>
<dbReference type="AlphaFoldDB" id="A0A2S9WZB9"/>